<dbReference type="Proteomes" id="UP000800036">
    <property type="component" value="Unassembled WGS sequence"/>
</dbReference>
<feature type="coiled-coil region" evidence="1">
    <location>
        <begin position="786"/>
        <end position="823"/>
    </location>
</feature>
<protein>
    <submittedName>
        <fullName evidence="3">Uncharacterized protein</fullName>
    </submittedName>
</protein>
<name>A0A6A5VS13_9PLEO</name>
<keyword evidence="4" id="KW-1185">Reference proteome</keyword>
<gene>
    <name evidence="3" type="ORF">BU23DRAFT_496272</name>
</gene>
<feature type="region of interest" description="Disordered" evidence="2">
    <location>
        <begin position="723"/>
        <end position="786"/>
    </location>
</feature>
<feature type="region of interest" description="Disordered" evidence="2">
    <location>
        <begin position="19"/>
        <end position="42"/>
    </location>
</feature>
<evidence type="ECO:0000256" key="1">
    <source>
        <dbReference type="SAM" id="Coils"/>
    </source>
</evidence>
<dbReference type="AlphaFoldDB" id="A0A6A5VS13"/>
<dbReference type="EMBL" id="ML976657">
    <property type="protein sequence ID" value="KAF1979568.1"/>
    <property type="molecule type" value="Genomic_DNA"/>
</dbReference>
<feature type="compositionally biased region" description="Low complexity" evidence="2">
    <location>
        <begin position="740"/>
        <end position="775"/>
    </location>
</feature>
<dbReference type="OrthoDB" id="3793118at2759"/>
<evidence type="ECO:0000313" key="3">
    <source>
        <dbReference type="EMBL" id="KAF1979568.1"/>
    </source>
</evidence>
<evidence type="ECO:0000313" key="4">
    <source>
        <dbReference type="Proteomes" id="UP000800036"/>
    </source>
</evidence>
<feature type="compositionally biased region" description="Polar residues" evidence="2">
    <location>
        <begin position="728"/>
        <end position="739"/>
    </location>
</feature>
<proteinExistence type="predicted"/>
<sequence>MEDLSFDTDPIQQLELNQHQAQLAQEEEHEEAESESESENEVKEFTILTSSAAVPLRTVRIQQVQVLPEYPQTLPSGYTYCVATDKRDTNSVLAEALAFQYCRKIKAKQKPTTCLYLGNPALRWKYQCTGAKYCEYLESSLRTRSHRHANAQLWEELRQYRRTPLRDETNLRKKHSLGLYLSIQRRFRIGIACGNHTLQCSPILRQTSHLSVSGVQYWYIGCSAWRWQAERTEDHFFRRITEKHDLEHLQKLFREGLEYVPESVTACCSVEPNTSRLPRCDVDHPQGQAQFLQWTCPVEFDIIIPRDLEHVPFFLFCSHGEHTHLPPPPHRPPTEVLQGLIELIQKERDPTATRAKFLSSHALKEFCRRNNAVSLIQIHQSFANMDRISRILWRERLTMFPAGQHIQGVIVEQTAKHRNPETAYIREVSVDCTGTIVLCFFTEQAKVFAGRKTFQCDMSFKRTFKYGFREIIFSFFNEPYGKLFTLARIFVNRDSPQMYQQCFQKLLTSLSERVGENLNLWRHLHGTGFDGMTIDMDWKQMEGFGLYLQNLDTRRRPWDWQLQNCIRFCTIHFRRSVIQAVPGLEYTRGGIYDRMESLLTCTSMEDYHTLGNLLRDNEPSPIANWAAHKLIPVISAGLNQHCSLIPEDIWNSMSPDSNAAEQTAEKSYSYRKGLPLLSAVLSGMKLDQRDIDELQARDDGIRHISRSTSITNRYMISLGREKRKRNAELNSPEPSNTLLRRSNSSGSIRGRSITSRSRSPSTQRPRTSSPRTVRSQSHKRQAFENNQELIIERERLALREKALELEEREIANMEKKLELEERRARLARTG</sequence>
<feature type="compositionally biased region" description="Acidic residues" evidence="2">
    <location>
        <begin position="25"/>
        <end position="39"/>
    </location>
</feature>
<evidence type="ECO:0000256" key="2">
    <source>
        <dbReference type="SAM" id="MobiDB-lite"/>
    </source>
</evidence>
<organism evidence="3 4">
    <name type="scientific">Bimuria novae-zelandiae CBS 107.79</name>
    <dbReference type="NCBI Taxonomy" id="1447943"/>
    <lineage>
        <taxon>Eukaryota</taxon>
        <taxon>Fungi</taxon>
        <taxon>Dikarya</taxon>
        <taxon>Ascomycota</taxon>
        <taxon>Pezizomycotina</taxon>
        <taxon>Dothideomycetes</taxon>
        <taxon>Pleosporomycetidae</taxon>
        <taxon>Pleosporales</taxon>
        <taxon>Massarineae</taxon>
        <taxon>Didymosphaeriaceae</taxon>
        <taxon>Bimuria</taxon>
    </lineage>
</organism>
<keyword evidence="1" id="KW-0175">Coiled coil</keyword>
<reference evidence="3" key="1">
    <citation type="journal article" date="2020" name="Stud. Mycol.">
        <title>101 Dothideomycetes genomes: a test case for predicting lifestyles and emergence of pathogens.</title>
        <authorList>
            <person name="Haridas S."/>
            <person name="Albert R."/>
            <person name="Binder M."/>
            <person name="Bloem J."/>
            <person name="Labutti K."/>
            <person name="Salamov A."/>
            <person name="Andreopoulos B."/>
            <person name="Baker S."/>
            <person name="Barry K."/>
            <person name="Bills G."/>
            <person name="Bluhm B."/>
            <person name="Cannon C."/>
            <person name="Castanera R."/>
            <person name="Culley D."/>
            <person name="Daum C."/>
            <person name="Ezra D."/>
            <person name="Gonzalez J."/>
            <person name="Henrissat B."/>
            <person name="Kuo A."/>
            <person name="Liang C."/>
            <person name="Lipzen A."/>
            <person name="Lutzoni F."/>
            <person name="Magnuson J."/>
            <person name="Mondo S."/>
            <person name="Nolan M."/>
            <person name="Ohm R."/>
            <person name="Pangilinan J."/>
            <person name="Park H.-J."/>
            <person name="Ramirez L."/>
            <person name="Alfaro M."/>
            <person name="Sun H."/>
            <person name="Tritt A."/>
            <person name="Yoshinaga Y."/>
            <person name="Zwiers L.-H."/>
            <person name="Turgeon B."/>
            <person name="Goodwin S."/>
            <person name="Spatafora J."/>
            <person name="Crous P."/>
            <person name="Grigoriev I."/>
        </authorList>
    </citation>
    <scope>NUCLEOTIDE SEQUENCE</scope>
    <source>
        <strain evidence="3">CBS 107.79</strain>
    </source>
</reference>
<accession>A0A6A5VS13</accession>